<sequence length="127" mass="13826">MSTSSLMTAGQLHKDNCCQKTCSVVCICNAYSTCPNIVNSTVTSASDCDVKNNKTSSKTALDIKPLQKVNDSSLSYLDNEFMSINHELHALTPLSQKGQESILTSAYTTRMQSTTSNSLLFADDKKM</sequence>
<name>A0A0A9XNW1_LYGHE</name>
<dbReference type="AlphaFoldDB" id="A0A0A9XNW1"/>
<dbReference type="EMBL" id="GDHC01010414">
    <property type="protein sequence ID" value="JAQ08215.1"/>
    <property type="molecule type" value="Transcribed_RNA"/>
</dbReference>
<accession>A0A0A9XNW1</accession>
<dbReference type="EMBL" id="GBHO01023096">
    <property type="protein sequence ID" value="JAG20508.1"/>
    <property type="molecule type" value="Transcribed_RNA"/>
</dbReference>
<organism evidence="1">
    <name type="scientific">Lygus hesperus</name>
    <name type="common">Western plant bug</name>
    <dbReference type="NCBI Taxonomy" id="30085"/>
    <lineage>
        <taxon>Eukaryota</taxon>
        <taxon>Metazoa</taxon>
        <taxon>Ecdysozoa</taxon>
        <taxon>Arthropoda</taxon>
        <taxon>Hexapoda</taxon>
        <taxon>Insecta</taxon>
        <taxon>Pterygota</taxon>
        <taxon>Neoptera</taxon>
        <taxon>Paraneoptera</taxon>
        <taxon>Hemiptera</taxon>
        <taxon>Heteroptera</taxon>
        <taxon>Panheteroptera</taxon>
        <taxon>Cimicomorpha</taxon>
        <taxon>Miridae</taxon>
        <taxon>Mirini</taxon>
        <taxon>Lygus</taxon>
    </lineage>
</organism>
<proteinExistence type="predicted"/>
<protein>
    <submittedName>
        <fullName evidence="1">Uncharacterized protein yfaA</fullName>
    </submittedName>
</protein>
<reference evidence="2" key="3">
    <citation type="journal article" date="2016" name="Gigascience">
        <title>De novo construction of an expanded transcriptome assembly for the western tarnished plant bug, Lygus hesperus.</title>
        <authorList>
            <person name="Tassone E.E."/>
            <person name="Geib S.M."/>
            <person name="Hall B."/>
            <person name="Fabrick J.A."/>
            <person name="Brent C.S."/>
            <person name="Hull J.J."/>
        </authorList>
    </citation>
    <scope>NUCLEOTIDE SEQUENCE</scope>
</reference>
<gene>
    <name evidence="1" type="primary">yfaA</name>
    <name evidence="1" type="ORF">CM83_16514</name>
    <name evidence="2" type="ORF">g.70640</name>
</gene>
<reference evidence="1" key="1">
    <citation type="journal article" date="2014" name="PLoS ONE">
        <title>Transcriptome-Based Identification of ABC Transporters in the Western Tarnished Plant Bug Lygus hesperus.</title>
        <authorList>
            <person name="Hull J.J."/>
            <person name="Chaney K."/>
            <person name="Geib S.M."/>
            <person name="Fabrick J.A."/>
            <person name="Brent C.S."/>
            <person name="Walsh D."/>
            <person name="Lavine L.C."/>
        </authorList>
    </citation>
    <scope>NUCLEOTIDE SEQUENCE</scope>
</reference>
<evidence type="ECO:0000313" key="2">
    <source>
        <dbReference type="EMBL" id="JAQ08215.1"/>
    </source>
</evidence>
<evidence type="ECO:0000313" key="1">
    <source>
        <dbReference type="EMBL" id="JAG20508.1"/>
    </source>
</evidence>
<reference evidence="1" key="2">
    <citation type="submission" date="2014-07" db="EMBL/GenBank/DDBJ databases">
        <authorList>
            <person name="Hull J."/>
        </authorList>
    </citation>
    <scope>NUCLEOTIDE SEQUENCE</scope>
</reference>